<keyword evidence="1 2" id="KW-0560">Oxidoreductase</keyword>
<evidence type="ECO:0000313" key="4">
    <source>
        <dbReference type="EMBL" id="EEZ92986.1"/>
    </source>
</evidence>
<reference evidence="4 5" key="1">
    <citation type="journal article" date="2010" name="Proc. Natl. Acad. Sci. U.S.A.">
        <title>Enigmatic, ultrasmall, uncultivated Archaea.</title>
        <authorList>
            <person name="Baker B.J."/>
            <person name="Comolli L.R."/>
            <person name="Dick G.J."/>
            <person name="Hauser L.J."/>
            <person name="Hyatt D."/>
            <person name="Dill B.D."/>
            <person name="Land M.L."/>
            <person name="Verberkmoes N.C."/>
            <person name="Hettich R.L."/>
            <person name="Banfield J.F."/>
        </authorList>
    </citation>
    <scope>NUCLEOTIDE SEQUENCE [LARGE SCALE GENOMIC DNA]</scope>
</reference>
<dbReference type="InterPro" id="IPR002569">
    <property type="entry name" value="Met_Sox_Rdtase_MsrA_dom"/>
</dbReference>
<protein>
    <recommendedName>
        <fullName evidence="2">Peptide methionine sulfoxide reductase MsrA</fullName>
        <shortName evidence="2">Protein-methionine-S-oxide reductase</shortName>
        <ecNumber evidence="2">1.8.4.11</ecNumber>
    </recommendedName>
    <alternativeName>
        <fullName evidence="2">Peptide-methionine (S)-S-oxide reductase</fullName>
        <shortName evidence="2">Peptide Met(O) reductase</shortName>
    </alternativeName>
</protein>
<organism evidence="4 5">
    <name type="scientific">Candidatus Parvarchaeum acidiphilum ARMAN-4</name>
    <dbReference type="NCBI Taxonomy" id="662760"/>
    <lineage>
        <taxon>Archaea</taxon>
        <taxon>Candidatus Parvarchaeota</taxon>
        <taxon>Candidatus Parvarchaeum</taxon>
    </lineage>
</organism>
<evidence type="ECO:0000256" key="1">
    <source>
        <dbReference type="ARBA" id="ARBA00023002"/>
    </source>
</evidence>
<dbReference type="EMBL" id="GG730044">
    <property type="protein sequence ID" value="EEZ92986.1"/>
    <property type="molecule type" value="Genomic_DNA"/>
</dbReference>
<dbReference type="EC" id="1.8.4.11" evidence="2"/>
<dbReference type="PANTHER" id="PTHR43774">
    <property type="entry name" value="PEPTIDE METHIONINE SULFOXIDE REDUCTASE"/>
    <property type="match status" value="1"/>
</dbReference>
<dbReference type="Gene3D" id="3.30.1060.10">
    <property type="entry name" value="Peptide methionine sulphoxide reductase MsrA"/>
    <property type="match status" value="1"/>
</dbReference>
<name>D2EF60_PARA4</name>
<gene>
    <name evidence="2" type="primary">msrA</name>
    <name evidence="4" type="ORF">BJBARM4_0371</name>
</gene>
<dbReference type="Pfam" id="PF01625">
    <property type="entry name" value="PMSR"/>
    <property type="match status" value="1"/>
</dbReference>
<dbReference type="HAMAP" id="MF_01401">
    <property type="entry name" value="MsrA"/>
    <property type="match status" value="1"/>
</dbReference>
<feature type="domain" description="Peptide methionine sulphoxide reductase MsrA" evidence="3">
    <location>
        <begin position="6"/>
        <end position="158"/>
    </location>
</feature>
<feature type="active site" evidence="2">
    <location>
        <position position="13"/>
    </location>
</feature>
<dbReference type="GO" id="GO:0008113">
    <property type="term" value="F:peptide-methionine (S)-S-oxide reductase activity"/>
    <property type="evidence" value="ECO:0007669"/>
    <property type="project" value="UniProtKB-UniRule"/>
</dbReference>
<comment type="function">
    <text evidence="2">Has an important function as a repair enzyme for proteins that have been inactivated by oxidation. Catalyzes the reversible oxidation-reduction of methionine sulfoxide in proteins to methionine.</text>
</comment>
<comment type="catalytic activity">
    <reaction evidence="2">
        <text>[thioredoxin]-disulfide + L-methionine + H2O = L-methionine (S)-S-oxide + [thioredoxin]-dithiol</text>
        <dbReference type="Rhea" id="RHEA:19993"/>
        <dbReference type="Rhea" id="RHEA-COMP:10698"/>
        <dbReference type="Rhea" id="RHEA-COMP:10700"/>
        <dbReference type="ChEBI" id="CHEBI:15377"/>
        <dbReference type="ChEBI" id="CHEBI:29950"/>
        <dbReference type="ChEBI" id="CHEBI:50058"/>
        <dbReference type="ChEBI" id="CHEBI:57844"/>
        <dbReference type="ChEBI" id="CHEBI:58772"/>
        <dbReference type="EC" id="1.8.4.11"/>
    </reaction>
</comment>
<evidence type="ECO:0000259" key="3">
    <source>
        <dbReference type="Pfam" id="PF01625"/>
    </source>
</evidence>
<accession>D2EF60</accession>
<dbReference type="AlphaFoldDB" id="D2EF60"/>
<comment type="catalytic activity">
    <reaction evidence="2">
        <text>L-methionyl-[protein] + [thioredoxin]-disulfide + H2O = L-methionyl-(S)-S-oxide-[protein] + [thioredoxin]-dithiol</text>
        <dbReference type="Rhea" id="RHEA:14217"/>
        <dbReference type="Rhea" id="RHEA-COMP:10698"/>
        <dbReference type="Rhea" id="RHEA-COMP:10700"/>
        <dbReference type="Rhea" id="RHEA-COMP:12313"/>
        <dbReference type="Rhea" id="RHEA-COMP:12315"/>
        <dbReference type="ChEBI" id="CHEBI:15377"/>
        <dbReference type="ChEBI" id="CHEBI:16044"/>
        <dbReference type="ChEBI" id="CHEBI:29950"/>
        <dbReference type="ChEBI" id="CHEBI:44120"/>
        <dbReference type="ChEBI" id="CHEBI:50058"/>
        <dbReference type="EC" id="1.8.4.11"/>
    </reaction>
</comment>
<evidence type="ECO:0000313" key="5">
    <source>
        <dbReference type="Proteomes" id="UP000009375"/>
    </source>
</evidence>
<proteinExistence type="inferred from homology"/>
<dbReference type="NCBIfam" id="TIGR00401">
    <property type="entry name" value="msrA"/>
    <property type="match status" value="1"/>
</dbReference>
<dbReference type="Proteomes" id="UP000009375">
    <property type="component" value="Unassembled WGS sequence"/>
</dbReference>
<comment type="similarity">
    <text evidence="2">Belongs to the MsrA Met sulfoxide reductase family.</text>
</comment>
<sequence>MVEMEKAVLAGGCFWCIEAVFKQIKGIENVESGYCGGTVKNPSYREVCTGRTGHAESVRLTFNPSIISYKQILRVFFTLHDPTSLNRQGNDIGSQYRSEIFYVNDKQRETAEQVIKELTEEKLWDKPIVTALEPLKEFYVAEKYHQDYYKKNPLNPYCFMVIRPKIAKLRKEYLDLLKKD</sequence>
<dbReference type="SUPFAM" id="SSF55068">
    <property type="entry name" value="Peptide methionine sulfoxide reductase"/>
    <property type="match status" value="1"/>
</dbReference>
<dbReference type="PANTHER" id="PTHR43774:SF1">
    <property type="entry name" value="PEPTIDE METHIONINE SULFOXIDE REDUCTASE MSRA 2"/>
    <property type="match status" value="1"/>
</dbReference>
<dbReference type="InterPro" id="IPR036509">
    <property type="entry name" value="Met_Sox_Rdtase_MsrA_sf"/>
</dbReference>
<evidence type="ECO:0000256" key="2">
    <source>
        <dbReference type="HAMAP-Rule" id="MF_01401"/>
    </source>
</evidence>